<name>A0A6S6THK2_9BACT</name>
<gene>
    <name evidence="1" type="ORF">HELGO_WM16868</name>
</gene>
<organism evidence="1">
    <name type="scientific">uncultured Aureispira sp</name>
    <dbReference type="NCBI Taxonomy" id="1331704"/>
    <lineage>
        <taxon>Bacteria</taxon>
        <taxon>Pseudomonadati</taxon>
        <taxon>Bacteroidota</taxon>
        <taxon>Saprospiria</taxon>
        <taxon>Saprospirales</taxon>
        <taxon>Saprospiraceae</taxon>
        <taxon>Aureispira</taxon>
        <taxon>environmental samples</taxon>
    </lineage>
</organism>
<dbReference type="EMBL" id="CACVAQ010000232">
    <property type="protein sequence ID" value="CAA6815937.1"/>
    <property type="molecule type" value="Genomic_DNA"/>
</dbReference>
<reference evidence="1" key="1">
    <citation type="submission" date="2020-01" db="EMBL/GenBank/DDBJ databases">
        <authorList>
            <person name="Meier V. D."/>
            <person name="Meier V D."/>
        </authorList>
    </citation>
    <scope>NUCLEOTIDE SEQUENCE</scope>
    <source>
        <strain evidence="1">HLG_WM_MAG_10</strain>
    </source>
</reference>
<proteinExistence type="predicted"/>
<dbReference type="AlphaFoldDB" id="A0A6S6THK2"/>
<sequence length="464" mass="55289">MINSRLIRLYQTLSNKELRVLKNWVRSPIHNKHQDSIKVFDFLASRRIISKTTVQKKRLFTYLYPSQKYSEAKLSYLMNYALELLKKFIGYYEAVLDDFDCNKKLIQTLQKRNLHQLARLELEKLGHKVDSIATRNAKTSLHLFEIEENKFELKGTQNRSIQTNLPKIFNNLTDFYSLSTLKYACTASSHKNITPQDYNIRLLDAILVDAAASKHPVILLYYNIYQSLETKEHSHYFETAEKLFLEHYQLLNKQEQNEVLLLLINYCIKRLNTNEKSFVKKGFEWYRWGLEQAVLMQGYLSRFAYLNIVGLGLKLEEFSWVAQFIPTYVHFLPQQFQENYQHYTTAKLFFKQKEYTKAQQLLTQIEYDDIFLNLDSKTMLLEIYYEEKSWDSLEALLVSFSRYLQRKQVIAYHKKVYKNIISLTRKLIYIKPYDKAAKKALLEEIKTTNPLAERDWLLQQIELL</sequence>
<evidence type="ECO:0000313" key="1">
    <source>
        <dbReference type="EMBL" id="CAA6815937.1"/>
    </source>
</evidence>
<accession>A0A6S6THK2</accession>
<protein>
    <submittedName>
        <fullName evidence="1">Uncharacterized protein</fullName>
    </submittedName>
</protein>